<dbReference type="InterPro" id="IPR021834">
    <property type="entry name" value="DUF3426"/>
</dbReference>
<feature type="domain" description="Zinc finger/thioredoxin putative" evidence="2">
    <location>
        <begin position="1"/>
        <end position="37"/>
    </location>
</feature>
<feature type="compositionally biased region" description="Basic and acidic residues" evidence="1">
    <location>
        <begin position="50"/>
        <end position="59"/>
    </location>
</feature>
<dbReference type="Pfam" id="PF11906">
    <property type="entry name" value="DUF3426"/>
    <property type="match status" value="1"/>
</dbReference>
<evidence type="ECO:0000256" key="1">
    <source>
        <dbReference type="SAM" id="MobiDB-lite"/>
    </source>
</evidence>
<feature type="compositionally biased region" description="Basic and acidic residues" evidence="1">
    <location>
        <begin position="213"/>
        <end position="228"/>
    </location>
</feature>
<sequence>MFTQCPRCDAIFQLSASQLRAASGDVRCGQCLSVFNALDHLSEDLPVEETEKLTHKTNEYDNSEPGKTPDNLSSPDESTAGLSDTKADGDDIFNDIISEVKQHDVPVEEIDRFEEFLATDTLPVEDAPPINDFFPVEHAQSTDGALPAKDATSDTIINTDFNKTRSADKTATTIDETNFGDIDTVTAALDTDISIDDDEFAEFAVYLDKPEDEARHSNKINADDDRGIIETTDPDFVTSGTTDTAAPKETLQAKTVHAPEKHSSPANETQTVNIPGLILDDLHAAKAEQLRPSNTPWMIGSLLLMLTLVLQVVYHSRDELAKDANLRPWLIQMCEVLNCTLSQPYDIAQIDIIGRDVRSHPSADKALIVSTTLINTATFVQPFPLLTMVFSDINGAKIAQRRFIPREYLSNTVDLDTGMPPDMPIRIDLELVDPGKAAVNYEFHAEADPRQTRPLT</sequence>
<dbReference type="AlphaFoldDB" id="A0A3B1AI63"/>
<dbReference type="NCBIfam" id="TIGR02098">
    <property type="entry name" value="MJ0042_CXXC"/>
    <property type="match status" value="1"/>
</dbReference>
<gene>
    <name evidence="3" type="ORF">MNBD_GAMMA19-2319</name>
</gene>
<evidence type="ECO:0000259" key="2">
    <source>
        <dbReference type="Pfam" id="PF13719"/>
    </source>
</evidence>
<organism evidence="3">
    <name type="scientific">hydrothermal vent metagenome</name>
    <dbReference type="NCBI Taxonomy" id="652676"/>
    <lineage>
        <taxon>unclassified sequences</taxon>
        <taxon>metagenomes</taxon>
        <taxon>ecological metagenomes</taxon>
    </lineage>
</organism>
<accession>A0A3B1AI63</accession>
<name>A0A3B1AI63_9ZZZZ</name>
<dbReference type="Pfam" id="PF13719">
    <property type="entry name" value="Zn_ribbon_5"/>
    <property type="match status" value="1"/>
</dbReference>
<feature type="region of interest" description="Disordered" evidence="1">
    <location>
        <begin position="213"/>
        <end position="246"/>
    </location>
</feature>
<protein>
    <recommendedName>
        <fullName evidence="2">Zinc finger/thioredoxin putative domain-containing protein</fullName>
    </recommendedName>
</protein>
<evidence type="ECO:0000313" key="3">
    <source>
        <dbReference type="EMBL" id="VAX03412.1"/>
    </source>
</evidence>
<dbReference type="EMBL" id="UOFV01000396">
    <property type="protein sequence ID" value="VAX03412.1"/>
    <property type="molecule type" value="Genomic_DNA"/>
</dbReference>
<feature type="region of interest" description="Disordered" evidence="1">
    <location>
        <begin position="50"/>
        <end position="87"/>
    </location>
</feature>
<reference evidence="3" key="1">
    <citation type="submission" date="2018-06" db="EMBL/GenBank/DDBJ databases">
        <authorList>
            <person name="Zhirakovskaya E."/>
        </authorList>
    </citation>
    <scope>NUCLEOTIDE SEQUENCE</scope>
</reference>
<dbReference type="InterPro" id="IPR011723">
    <property type="entry name" value="Znf/thioredoxin_put"/>
</dbReference>
<feature type="compositionally biased region" description="Polar residues" evidence="1">
    <location>
        <begin position="70"/>
        <end position="82"/>
    </location>
</feature>
<proteinExistence type="predicted"/>